<dbReference type="PANTHER" id="PTHR31914:SF2">
    <property type="entry name" value="PROTEIN FAM163A"/>
    <property type="match status" value="1"/>
</dbReference>
<evidence type="ECO:0000256" key="4">
    <source>
        <dbReference type="ARBA" id="ARBA00022989"/>
    </source>
</evidence>
<keyword evidence="8" id="KW-1185">Reference proteome</keyword>
<dbReference type="InterPro" id="IPR040281">
    <property type="entry name" value="FAM163A"/>
</dbReference>
<evidence type="ECO:0000256" key="3">
    <source>
        <dbReference type="ARBA" id="ARBA00022692"/>
    </source>
</evidence>
<dbReference type="Proteomes" id="UP000694397">
    <property type="component" value="Chromosome 3"/>
</dbReference>
<dbReference type="Pfam" id="PF15069">
    <property type="entry name" value="FAM163"/>
    <property type="match status" value="1"/>
</dbReference>
<feature type="transmembrane region" description="Helical" evidence="6">
    <location>
        <begin position="6"/>
        <end position="28"/>
    </location>
</feature>
<proteinExistence type="inferred from homology"/>
<reference evidence="7" key="2">
    <citation type="submission" date="2025-08" db="UniProtKB">
        <authorList>
            <consortium name="Ensembl"/>
        </authorList>
    </citation>
    <scope>IDENTIFICATION</scope>
</reference>
<protein>
    <submittedName>
        <fullName evidence="7">Family with sequence similarity 163 member A</fullName>
    </submittedName>
</protein>
<dbReference type="GeneTree" id="ENSGT00940000159228"/>
<evidence type="ECO:0000256" key="1">
    <source>
        <dbReference type="ARBA" id="ARBA00004167"/>
    </source>
</evidence>
<reference evidence="7" key="3">
    <citation type="submission" date="2025-09" db="UniProtKB">
        <authorList>
            <consortium name="Ensembl"/>
        </authorList>
    </citation>
    <scope>IDENTIFICATION</scope>
</reference>
<dbReference type="KEGG" id="sfm:108935110"/>
<organism evidence="7 8">
    <name type="scientific">Scleropages formosus</name>
    <name type="common">Asian bonytongue</name>
    <name type="synonym">Osteoglossum formosum</name>
    <dbReference type="NCBI Taxonomy" id="113540"/>
    <lineage>
        <taxon>Eukaryota</taxon>
        <taxon>Metazoa</taxon>
        <taxon>Chordata</taxon>
        <taxon>Craniata</taxon>
        <taxon>Vertebrata</taxon>
        <taxon>Euteleostomi</taxon>
        <taxon>Actinopterygii</taxon>
        <taxon>Neopterygii</taxon>
        <taxon>Teleostei</taxon>
        <taxon>Osteoglossocephala</taxon>
        <taxon>Osteoglossomorpha</taxon>
        <taxon>Osteoglossiformes</taxon>
        <taxon>Osteoglossidae</taxon>
        <taxon>Scleropages</taxon>
    </lineage>
</organism>
<dbReference type="GO" id="GO:0016020">
    <property type="term" value="C:membrane"/>
    <property type="evidence" value="ECO:0007669"/>
    <property type="project" value="UniProtKB-SubCell"/>
</dbReference>
<keyword evidence="4 6" id="KW-1133">Transmembrane helix</keyword>
<evidence type="ECO:0000256" key="6">
    <source>
        <dbReference type="SAM" id="Phobius"/>
    </source>
</evidence>
<accession>A0A8C9S7V1</accession>
<dbReference type="Ensembl" id="ENSSFOT00015027975.2">
    <property type="protein sequence ID" value="ENSSFOP00015027664.2"/>
    <property type="gene ID" value="ENSSFOG00015017745.2"/>
</dbReference>
<dbReference type="OrthoDB" id="9937973at2759"/>
<evidence type="ECO:0000256" key="2">
    <source>
        <dbReference type="ARBA" id="ARBA00006760"/>
    </source>
</evidence>
<dbReference type="InterPro" id="IPR029379">
    <property type="entry name" value="FAM163"/>
</dbReference>
<comment type="subcellular location">
    <subcellularLocation>
        <location evidence="1">Membrane</location>
        <topology evidence="1">Single-pass membrane protein</topology>
    </subcellularLocation>
</comment>
<dbReference type="AlphaFoldDB" id="A0A8C9S7V1"/>
<keyword evidence="3 6" id="KW-0812">Transmembrane</keyword>
<evidence type="ECO:0000256" key="5">
    <source>
        <dbReference type="ARBA" id="ARBA00023136"/>
    </source>
</evidence>
<reference evidence="7 8" key="1">
    <citation type="submission" date="2019-04" db="EMBL/GenBank/DDBJ databases">
        <authorList>
            <consortium name="Wellcome Sanger Institute Data Sharing"/>
        </authorList>
    </citation>
    <scope>NUCLEOTIDE SEQUENCE [LARGE SCALE GENOMIC DNA]</scope>
</reference>
<gene>
    <name evidence="7" type="primary">FAM163A</name>
</gene>
<sequence length="138" mass="14590">MTAGTVVITGGIVATVILLCIIAVLCYCRLQYYCCKNKESTDGDGSQPQFACSACSGAGVDGAPVTSLPLVSDPGTFHTYCPTCSLYNPPFYIRSADDAPHAATCFENPAHSISLPMMHGSCNPPEFYSNRHALSTDV</sequence>
<comment type="similarity">
    <text evidence="2">Belongs to the FAM163 family.</text>
</comment>
<name>A0A8C9S7V1_SCLFO</name>
<evidence type="ECO:0000313" key="7">
    <source>
        <dbReference type="Ensembl" id="ENSSFOP00015027664.2"/>
    </source>
</evidence>
<evidence type="ECO:0000313" key="8">
    <source>
        <dbReference type="Proteomes" id="UP000694397"/>
    </source>
</evidence>
<dbReference type="PANTHER" id="PTHR31914">
    <property type="entry name" value="PROTEIN FAM163A"/>
    <property type="match status" value="1"/>
</dbReference>
<keyword evidence="5 6" id="KW-0472">Membrane</keyword>